<reference evidence="1 2" key="1">
    <citation type="journal article" date="2019" name="Commun. Biol.">
        <title>The bagworm genome reveals a unique fibroin gene that provides high tensile strength.</title>
        <authorList>
            <person name="Kono N."/>
            <person name="Nakamura H."/>
            <person name="Ohtoshi R."/>
            <person name="Tomita M."/>
            <person name="Numata K."/>
            <person name="Arakawa K."/>
        </authorList>
    </citation>
    <scope>NUCLEOTIDE SEQUENCE [LARGE SCALE GENOMIC DNA]</scope>
</reference>
<organism evidence="1 2">
    <name type="scientific">Eumeta variegata</name>
    <name type="common">Bagworm moth</name>
    <name type="synonym">Eumeta japonica</name>
    <dbReference type="NCBI Taxonomy" id="151549"/>
    <lineage>
        <taxon>Eukaryota</taxon>
        <taxon>Metazoa</taxon>
        <taxon>Ecdysozoa</taxon>
        <taxon>Arthropoda</taxon>
        <taxon>Hexapoda</taxon>
        <taxon>Insecta</taxon>
        <taxon>Pterygota</taxon>
        <taxon>Neoptera</taxon>
        <taxon>Endopterygota</taxon>
        <taxon>Lepidoptera</taxon>
        <taxon>Glossata</taxon>
        <taxon>Ditrysia</taxon>
        <taxon>Tineoidea</taxon>
        <taxon>Psychidae</taxon>
        <taxon>Oiketicinae</taxon>
        <taxon>Eumeta</taxon>
    </lineage>
</organism>
<sequence>MVVVGDSPIVSERCGACFLLTTRDLYADANAALLTTRPPPGTVTGLQSFFQNGIKPRTSIKRSGAVVTNKSARTFG</sequence>
<dbReference type="AlphaFoldDB" id="A0A4C1TPM6"/>
<comment type="caution">
    <text evidence="1">The sequence shown here is derived from an EMBL/GenBank/DDBJ whole genome shotgun (WGS) entry which is preliminary data.</text>
</comment>
<evidence type="ECO:0000313" key="1">
    <source>
        <dbReference type="EMBL" id="GBP15927.1"/>
    </source>
</evidence>
<gene>
    <name evidence="1" type="ORF">EVAR_12512_1</name>
</gene>
<name>A0A4C1TPM6_EUMVA</name>
<accession>A0A4C1TPM6</accession>
<evidence type="ECO:0000313" key="2">
    <source>
        <dbReference type="Proteomes" id="UP000299102"/>
    </source>
</evidence>
<keyword evidence="2" id="KW-1185">Reference proteome</keyword>
<protein>
    <submittedName>
        <fullName evidence="1">Uncharacterized protein</fullName>
    </submittedName>
</protein>
<dbReference type="Proteomes" id="UP000299102">
    <property type="component" value="Unassembled WGS sequence"/>
</dbReference>
<dbReference type="EMBL" id="BGZK01000075">
    <property type="protein sequence ID" value="GBP15927.1"/>
    <property type="molecule type" value="Genomic_DNA"/>
</dbReference>
<proteinExistence type="predicted"/>